<dbReference type="STRING" id="158607.A0A2P5HKS9"/>
<gene>
    <name evidence="2" type="ORF">DHEL01_v210740</name>
</gene>
<organism evidence="2 3">
    <name type="scientific">Diaporthe helianthi</name>
    <dbReference type="NCBI Taxonomy" id="158607"/>
    <lineage>
        <taxon>Eukaryota</taxon>
        <taxon>Fungi</taxon>
        <taxon>Dikarya</taxon>
        <taxon>Ascomycota</taxon>
        <taxon>Pezizomycotina</taxon>
        <taxon>Sordariomycetes</taxon>
        <taxon>Sordariomycetidae</taxon>
        <taxon>Diaporthales</taxon>
        <taxon>Diaporthaceae</taxon>
        <taxon>Diaporthe</taxon>
    </lineage>
</organism>
<keyword evidence="3" id="KW-1185">Reference proteome</keyword>
<evidence type="ECO:0000313" key="2">
    <source>
        <dbReference type="EMBL" id="POS70862.1"/>
    </source>
</evidence>
<sequence length="307" mass="34404">MPWEDLLSKDIELLETGELSDATITCGDTTWNVHKSIISRCEWFKKALSGNFQVNDFALYLHGAARSLSTDTAAVVQEAWTNNVDIHADDFSPDLVDAVIRFIYSGAVDVEKLNTNDSLVDACVRVWVIADFLVLKELQTEAIKLLEEHFDEKMKVMCVMDANDEPAADMALLDFNTFLDQTFAGITTAFTTYPHSSPCQDVLVSFFHAIRAAVFGSKDFSLFMAHAPHEFSHELLMATLDGKQSKWVHDGEGSEYRRLERNDECTGCGCPNDIPQTRWAVNPRFSGSNLVFWRCISCHKEKGSQAA</sequence>
<dbReference type="AlphaFoldDB" id="A0A2P5HKS9"/>
<name>A0A2P5HKS9_DIAHE</name>
<dbReference type="InParanoid" id="A0A2P5HKS9"/>
<dbReference type="EMBL" id="MAVT02001458">
    <property type="protein sequence ID" value="POS70862.1"/>
    <property type="molecule type" value="Genomic_DNA"/>
</dbReference>
<comment type="caution">
    <text evidence="2">The sequence shown here is derived from an EMBL/GenBank/DDBJ whole genome shotgun (WGS) entry which is preliminary data.</text>
</comment>
<dbReference type="SMART" id="SM00225">
    <property type="entry name" value="BTB"/>
    <property type="match status" value="1"/>
</dbReference>
<feature type="domain" description="BTB" evidence="1">
    <location>
        <begin position="20"/>
        <end position="112"/>
    </location>
</feature>
<protein>
    <recommendedName>
        <fullName evidence="1">BTB domain-containing protein</fullName>
    </recommendedName>
</protein>
<dbReference type="InterPro" id="IPR000210">
    <property type="entry name" value="BTB/POZ_dom"/>
</dbReference>
<dbReference type="PROSITE" id="PS50097">
    <property type="entry name" value="BTB"/>
    <property type="match status" value="1"/>
</dbReference>
<dbReference type="PANTHER" id="PTHR24413">
    <property type="entry name" value="SPECKLE-TYPE POZ PROTEIN"/>
    <property type="match status" value="1"/>
</dbReference>
<dbReference type="SUPFAM" id="SSF54695">
    <property type="entry name" value="POZ domain"/>
    <property type="match status" value="1"/>
</dbReference>
<evidence type="ECO:0000313" key="3">
    <source>
        <dbReference type="Proteomes" id="UP000094444"/>
    </source>
</evidence>
<evidence type="ECO:0000259" key="1">
    <source>
        <dbReference type="PROSITE" id="PS50097"/>
    </source>
</evidence>
<accession>A0A2P5HKS9</accession>
<dbReference type="OrthoDB" id="1022638at2759"/>
<dbReference type="CDD" id="cd18186">
    <property type="entry name" value="BTB_POZ_ZBTB_KLHL-like"/>
    <property type="match status" value="1"/>
</dbReference>
<reference evidence="2" key="1">
    <citation type="submission" date="2017-09" db="EMBL/GenBank/DDBJ databases">
        <title>Polyketide synthases of a Diaporthe helianthi virulent isolate.</title>
        <authorList>
            <person name="Baroncelli R."/>
        </authorList>
    </citation>
    <scope>NUCLEOTIDE SEQUENCE [LARGE SCALE GENOMIC DNA]</scope>
    <source>
        <strain evidence="2">7/96</strain>
    </source>
</reference>
<dbReference type="Gene3D" id="3.30.710.10">
    <property type="entry name" value="Potassium Channel Kv1.1, Chain A"/>
    <property type="match status" value="1"/>
</dbReference>
<dbReference type="Proteomes" id="UP000094444">
    <property type="component" value="Unassembled WGS sequence"/>
</dbReference>
<dbReference type="InterPro" id="IPR011333">
    <property type="entry name" value="SKP1/BTB/POZ_sf"/>
</dbReference>
<proteinExistence type="predicted"/>